<dbReference type="GO" id="GO:0005886">
    <property type="term" value="C:plasma membrane"/>
    <property type="evidence" value="ECO:0007669"/>
    <property type="project" value="TreeGrafter"/>
</dbReference>
<proteinExistence type="predicted"/>
<dbReference type="SMART" id="SM00267">
    <property type="entry name" value="GGDEF"/>
    <property type="match status" value="1"/>
</dbReference>
<sequence length="131" mass="14271">MNSSKLTAIDDFKGINESFGHSGGDKALAKLADQLKKRVTTSYLARFSGAEFCSVISSKSLTENRSLLEEFKKEVSLLTLDYKDRELRFTVTVGGAEMGDKTTVKKWLTQADAAYQEALTKGGGGLVIHDS</sequence>
<dbReference type="InterPro" id="IPR050469">
    <property type="entry name" value="Diguanylate_Cyclase"/>
</dbReference>
<dbReference type="Gene3D" id="3.30.70.270">
    <property type="match status" value="1"/>
</dbReference>
<gene>
    <name evidence="4" type="ORF">FN961_23635</name>
</gene>
<dbReference type="Pfam" id="PF00990">
    <property type="entry name" value="GGDEF"/>
    <property type="match status" value="1"/>
</dbReference>
<comment type="catalytic activity">
    <reaction evidence="2">
        <text>2 GTP = 3',3'-c-di-GMP + 2 diphosphate</text>
        <dbReference type="Rhea" id="RHEA:24898"/>
        <dbReference type="ChEBI" id="CHEBI:33019"/>
        <dbReference type="ChEBI" id="CHEBI:37565"/>
        <dbReference type="ChEBI" id="CHEBI:58805"/>
        <dbReference type="EC" id="2.7.7.65"/>
    </reaction>
</comment>
<accession>A0A553JGK1</accession>
<dbReference type="PANTHER" id="PTHR45138">
    <property type="entry name" value="REGULATORY COMPONENTS OF SENSORY TRANSDUCTION SYSTEM"/>
    <property type="match status" value="1"/>
</dbReference>
<feature type="domain" description="GGDEF" evidence="3">
    <location>
        <begin position="1"/>
        <end position="131"/>
    </location>
</feature>
<name>A0A553JGK1_SHEHA</name>
<dbReference type="CDD" id="cd01949">
    <property type="entry name" value="GGDEF"/>
    <property type="match status" value="1"/>
</dbReference>
<evidence type="ECO:0000259" key="3">
    <source>
        <dbReference type="PROSITE" id="PS50887"/>
    </source>
</evidence>
<dbReference type="InterPro" id="IPR043128">
    <property type="entry name" value="Rev_trsase/Diguanyl_cyclase"/>
</dbReference>
<dbReference type="SUPFAM" id="SSF55073">
    <property type="entry name" value="Nucleotide cyclase"/>
    <property type="match status" value="1"/>
</dbReference>
<dbReference type="GO" id="GO:0052621">
    <property type="term" value="F:diguanylate cyclase activity"/>
    <property type="evidence" value="ECO:0007669"/>
    <property type="project" value="UniProtKB-EC"/>
</dbReference>
<dbReference type="OrthoDB" id="8572793at2"/>
<evidence type="ECO:0000313" key="5">
    <source>
        <dbReference type="Proteomes" id="UP000318126"/>
    </source>
</evidence>
<dbReference type="PANTHER" id="PTHR45138:SF9">
    <property type="entry name" value="DIGUANYLATE CYCLASE DGCM-RELATED"/>
    <property type="match status" value="1"/>
</dbReference>
<dbReference type="InterPro" id="IPR000160">
    <property type="entry name" value="GGDEF_dom"/>
</dbReference>
<dbReference type="AlphaFoldDB" id="A0A553JGK1"/>
<evidence type="ECO:0000256" key="1">
    <source>
        <dbReference type="ARBA" id="ARBA00012528"/>
    </source>
</evidence>
<dbReference type="GO" id="GO:1902201">
    <property type="term" value="P:negative regulation of bacterial-type flagellum-dependent cell motility"/>
    <property type="evidence" value="ECO:0007669"/>
    <property type="project" value="TreeGrafter"/>
</dbReference>
<protein>
    <recommendedName>
        <fullName evidence="1">diguanylate cyclase</fullName>
        <ecNumber evidence="1">2.7.7.65</ecNumber>
    </recommendedName>
</protein>
<reference evidence="5" key="1">
    <citation type="submission" date="2019-07" db="EMBL/GenBank/DDBJ databases">
        <title>Shewanella sp. YLB-08 draft genomic sequence.</title>
        <authorList>
            <person name="Yu L."/>
        </authorList>
    </citation>
    <scope>NUCLEOTIDE SEQUENCE [LARGE SCALE GENOMIC DNA]</scope>
    <source>
        <strain evidence="5">JCM 20706</strain>
    </source>
</reference>
<organism evidence="4 5">
    <name type="scientific">Shewanella hanedai</name>
    <name type="common">Alteromonas hanedai</name>
    <dbReference type="NCBI Taxonomy" id="25"/>
    <lineage>
        <taxon>Bacteria</taxon>
        <taxon>Pseudomonadati</taxon>
        <taxon>Pseudomonadota</taxon>
        <taxon>Gammaproteobacteria</taxon>
        <taxon>Alteromonadales</taxon>
        <taxon>Shewanellaceae</taxon>
        <taxon>Shewanella</taxon>
    </lineage>
</organism>
<dbReference type="InterPro" id="IPR029787">
    <property type="entry name" value="Nucleotide_cyclase"/>
</dbReference>
<keyword evidence="5" id="KW-1185">Reference proteome</keyword>
<dbReference type="EMBL" id="VKGK01000046">
    <property type="protein sequence ID" value="TRY11584.1"/>
    <property type="molecule type" value="Genomic_DNA"/>
</dbReference>
<dbReference type="NCBIfam" id="TIGR00254">
    <property type="entry name" value="GGDEF"/>
    <property type="match status" value="1"/>
</dbReference>
<dbReference type="PROSITE" id="PS50887">
    <property type="entry name" value="GGDEF"/>
    <property type="match status" value="1"/>
</dbReference>
<dbReference type="EC" id="2.7.7.65" evidence="1"/>
<evidence type="ECO:0000313" key="4">
    <source>
        <dbReference type="EMBL" id="TRY11584.1"/>
    </source>
</evidence>
<comment type="caution">
    <text evidence="4">The sequence shown here is derived from an EMBL/GenBank/DDBJ whole genome shotgun (WGS) entry which is preliminary data.</text>
</comment>
<evidence type="ECO:0000256" key="2">
    <source>
        <dbReference type="ARBA" id="ARBA00034247"/>
    </source>
</evidence>
<dbReference type="Proteomes" id="UP000318126">
    <property type="component" value="Unassembled WGS sequence"/>
</dbReference>
<dbReference type="GO" id="GO:0043709">
    <property type="term" value="P:cell adhesion involved in single-species biofilm formation"/>
    <property type="evidence" value="ECO:0007669"/>
    <property type="project" value="TreeGrafter"/>
</dbReference>